<comment type="caution">
    <text evidence="1">The sequence shown here is derived from an EMBL/GenBank/DDBJ whole genome shotgun (WGS) entry which is preliminary data.</text>
</comment>
<proteinExistence type="predicted"/>
<reference evidence="1" key="1">
    <citation type="submission" date="2021-02" db="EMBL/GenBank/DDBJ databases">
        <title>Psilocybe cubensis genome.</title>
        <authorList>
            <person name="Mckernan K.J."/>
            <person name="Crawford S."/>
            <person name="Trippe A."/>
            <person name="Kane L.T."/>
            <person name="Mclaughlin S."/>
        </authorList>
    </citation>
    <scope>NUCLEOTIDE SEQUENCE [LARGE SCALE GENOMIC DNA]</scope>
    <source>
        <strain evidence="1">MGC-MH-2018</strain>
    </source>
</reference>
<protein>
    <recommendedName>
        <fullName evidence="2">BTB domain-containing protein</fullName>
    </recommendedName>
</protein>
<evidence type="ECO:0000313" key="1">
    <source>
        <dbReference type="EMBL" id="KAG5165473.1"/>
    </source>
</evidence>
<sequence>MKYHTAPTGTADTITRGRVDPSNALALTHSGHATDVALTHGESNTDVTDSDNSCDGGEEKGTWIEHDTRWITDGKTTVERSIRFKLNENESRLESRRRLRRILCYESDSGYDSDTSDSEQKPTYNQHETHWYMDGNVQLQIGATCFRLYQRRLSSQSLWFKTLLERHYNELEGNNFDDQEEIDRVVDTCVVVEGCVHFKLDGVGTFSSNGSGVSAEDFAVFLTAMDDGIHHLANRPTFSELQTILKVALAFRFTSYTDTLVYAIGEMFAAEPADLDPYILRHSVNGIRLYRDYGHLYPELSHIPCCAFYVLARGNFPASSSDMIGQGFTTEIESDTNVNMENLSQHDLVLLMDIQKRLSWSWENIIDSVASIEFPSIEAEKIIYDVVTLTRKKYPFDPIKGIECISEESRVTETCYTIRNMLLNTLEEEKMKIWENMNVWLKIDA</sequence>
<organism evidence="1">
    <name type="scientific">Psilocybe cubensis</name>
    <name type="common">Psychedelic mushroom</name>
    <name type="synonym">Stropharia cubensis</name>
    <dbReference type="NCBI Taxonomy" id="181762"/>
    <lineage>
        <taxon>Eukaryota</taxon>
        <taxon>Fungi</taxon>
        <taxon>Dikarya</taxon>
        <taxon>Basidiomycota</taxon>
        <taxon>Agaricomycotina</taxon>
        <taxon>Agaricomycetes</taxon>
        <taxon>Agaricomycetidae</taxon>
        <taxon>Agaricales</taxon>
        <taxon>Agaricineae</taxon>
        <taxon>Strophariaceae</taxon>
        <taxon>Psilocybe</taxon>
    </lineage>
</organism>
<evidence type="ECO:0008006" key="2">
    <source>
        <dbReference type="Google" id="ProtNLM"/>
    </source>
</evidence>
<dbReference type="AlphaFoldDB" id="A0A8H7XRG6"/>
<name>A0A8H7XRG6_PSICU</name>
<dbReference type="OrthoDB" id="2746456at2759"/>
<dbReference type="EMBL" id="JAFIQS010000009">
    <property type="protein sequence ID" value="KAG5165473.1"/>
    <property type="molecule type" value="Genomic_DNA"/>
</dbReference>
<accession>A0A8H7XRG6</accession>
<gene>
    <name evidence="1" type="ORF">JR316_009052</name>
</gene>